<dbReference type="STRING" id="411684.HPDFL43_15342"/>
<dbReference type="Gene3D" id="3.60.15.10">
    <property type="entry name" value="Ribonuclease Z/Hydroxyacylglutathione hydrolase-like"/>
    <property type="match status" value="1"/>
</dbReference>
<dbReference type="AlphaFoldDB" id="A9D155"/>
<feature type="chain" id="PRO_5002736916" description="Zn-dependent hydrolase" evidence="1">
    <location>
        <begin position="27"/>
        <end position="281"/>
    </location>
</feature>
<dbReference type="EMBL" id="ABIA03000004">
    <property type="protein sequence ID" value="EDQ34384.1"/>
    <property type="molecule type" value="Genomic_DNA"/>
</dbReference>
<dbReference type="eggNOG" id="COG2220">
    <property type="taxonomic scope" value="Bacteria"/>
</dbReference>
<reference evidence="2 3" key="1">
    <citation type="submission" date="2007-10" db="EMBL/GenBank/DDBJ databases">
        <authorList>
            <person name="Wagner-Dobler I."/>
            <person name="Ferriera S."/>
            <person name="Johnson J."/>
            <person name="Kravitz S."/>
            <person name="Beeson K."/>
            <person name="Sutton G."/>
            <person name="Rogers Y.-H."/>
            <person name="Friedman R."/>
            <person name="Frazier M."/>
            <person name="Venter J.C."/>
        </authorList>
    </citation>
    <scope>NUCLEOTIDE SEQUENCE [LARGE SCALE GENOMIC DNA]</scope>
    <source>
        <strain evidence="2 3">DFL-43</strain>
    </source>
</reference>
<keyword evidence="3" id="KW-1185">Reference proteome</keyword>
<dbReference type="InterPro" id="IPR036866">
    <property type="entry name" value="RibonucZ/Hydroxyglut_hydro"/>
</dbReference>
<dbReference type="PANTHER" id="PTHR39189">
    <property type="entry name" value="UPF0173 METAL-DEPENDENT HYDROLASE YTKL"/>
    <property type="match status" value="1"/>
</dbReference>
<dbReference type="RefSeq" id="WP_007198825.1">
    <property type="nucleotide sequence ID" value="NZ_CM002917.1"/>
</dbReference>
<reference evidence="2 3" key="2">
    <citation type="submission" date="2012-06" db="EMBL/GenBank/DDBJ databases">
        <authorList>
            <person name="Fiebig A."/>
        </authorList>
    </citation>
    <scope>NUCLEOTIDE SEQUENCE [LARGE SCALE GENOMIC DNA]</scope>
    <source>
        <strain evidence="2 3">DFL-43</strain>
    </source>
</reference>
<evidence type="ECO:0008006" key="4">
    <source>
        <dbReference type="Google" id="ProtNLM"/>
    </source>
</evidence>
<dbReference type="PANTHER" id="PTHR39189:SF1">
    <property type="entry name" value="UPF0173 METAL-DEPENDENT HYDROLASE YTKL"/>
    <property type="match status" value="1"/>
</dbReference>
<sequence length="281" mass="30801">MPRIQAFLLMLALACAPAAMPEPAKAQEAQRPFSQCLAVAQSLPGATYANFIPDDMDTGFKLAQAGSAEVEIMFAGHSTYVITTPAGVTIATDFNGWSGRVAIPRVVTMNKAHSSHYTLSPDERIDHVLRGWNFDQTPADHDVVVEDVYVRNVTTDIRNFSSMEPDGNSIFIFEVADLCIGHLGHLHHPLEDKHFAQIGRLDIVMVPVDGGLTLSHEAMTGIARRLQSSILLPMHRRGAPLSSFIEMMGDNFVTDYVNSDSFTISARTLPRRPTIMVLKGV</sequence>
<comment type="caution">
    <text evidence="2">The sequence shown here is derived from an EMBL/GenBank/DDBJ whole genome shotgun (WGS) entry which is preliminary data.</text>
</comment>
<proteinExistence type="predicted"/>
<dbReference type="Pfam" id="PF13483">
    <property type="entry name" value="Lactamase_B_3"/>
    <property type="match status" value="1"/>
</dbReference>
<protein>
    <recommendedName>
        <fullName evidence="4">Zn-dependent hydrolase</fullName>
    </recommendedName>
</protein>
<evidence type="ECO:0000313" key="2">
    <source>
        <dbReference type="EMBL" id="EDQ34384.1"/>
    </source>
</evidence>
<dbReference type="PROSITE" id="PS51257">
    <property type="entry name" value="PROKAR_LIPOPROTEIN"/>
    <property type="match status" value="1"/>
</dbReference>
<evidence type="ECO:0000313" key="3">
    <source>
        <dbReference type="Proteomes" id="UP000004291"/>
    </source>
</evidence>
<organism evidence="2 3">
    <name type="scientific">Hoeflea phototrophica (strain DSM 17068 / NCIMB 14078 / DFL-43)</name>
    <dbReference type="NCBI Taxonomy" id="411684"/>
    <lineage>
        <taxon>Bacteria</taxon>
        <taxon>Pseudomonadati</taxon>
        <taxon>Pseudomonadota</taxon>
        <taxon>Alphaproteobacteria</taxon>
        <taxon>Hyphomicrobiales</taxon>
        <taxon>Rhizobiaceae</taxon>
        <taxon>Hoeflea</taxon>
    </lineage>
</organism>
<dbReference type="Proteomes" id="UP000004291">
    <property type="component" value="Chromosome"/>
</dbReference>
<dbReference type="OrthoDB" id="7343000at2"/>
<keyword evidence="1" id="KW-0732">Signal</keyword>
<name>A9D155_HOEPD</name>
<feature type="signal peptide" evidence="1">
    <location>
        <begin position="1"/>
        <end position="26"/>
    </location>
</feature>
<gene>
    <name evidence="2" type="ORF">HPDFL43_15342</name>
</gene>
<dbReference type="SUPFAM" id="SSF56281">
    <property type="entry name" value="Metallo-hydrolase/oxidoreductase"/>
    <property type="match status" value="1"/>
</dbReference>
<accession>A9D155</accession>
<dbReference type="HOGENOM" id="CLU_070010_1_0_5"/>
<evidence type="ECO:0000256" key="1">
    <source>
        <dbReference type="SAM" id="SignalP"/>
    </source>
</evidence>